<dbReference type="PANTHER" id="PTHR10491">
    <property type="entry name" value="DTDP-4-DEHYDRORHAMNOSE REDUCTASE"/>
    <property type="match status" value="1"/>
</dbReference>
<dbReference type="Pfam" id="PF04321">
    <property type="entry name" value="RmlD_sub_bind"/>
    <property type="match status" value="1"/>
</dbReference>
<evidence type="ECO:0000259" key="1">
    <source>
        <dbReference type="Pfam" id="PF04321"/>
    </source>
</evidence>
<dbReference type="Gene3D" id="3.40.50.720">
    <property type="entry name" value="NAD(P)-binding Rossmann-like Domain"/>
    <property type="match status" value="1"/>
</dbReference>
<reference evidence="2" key="1">
    <citation type="journal article" date="2019" name="MBio">
        <title>Virus Genomes from Deep Sea Sediments Expand the Ocean Megavirome and Support Independent Origins of Viral Gigantism.</title>
        <authorList>
            <person name="Backstrom D."/>
            <person name="Yutin N."/>
            <person name="Jorgensen S.L."/>
            <person name="Dharamshi J."/>
            <person name="Homa F."/>
            <person name="Zaremba-Niedwiedzka K."/>
            <person name="Spang A."/>
            <person name="Wolf Y.I."/>
            <person name="Koonin E.V."/>
            <person name="Ettema T.J."/>
        </authorList>
    </citation>
    <scope>NUCLEOTIDE SEQUENCE</scope>
</reference>
<organism evidence="2">
    <name type="scientific">Pithovirus LCPAC001</name>
    <dbReference type="NCBI Taxonomy" id="2506585"/>
    <lineage>
        <taxon>Viruses</taxon>
        <taxon>Pithoviruses</taxon>
    </lineage>
</organism>
<dbReference type="GO" id="GO:0006556">
    <property type="term" value="P:S-adenosylmethionine biosynthetic process"/>
    <property type="evidence" value="ECO:0007669"/>
    <property type="project" value="TreeGrafter"/>
</dbReference>
<dbReference type="SUPFAM" id="SSF51735">
    <property type="entry name" value="NAD(P)-binding Rossmann-fold domains"/>
    <property type="match status" value="1"/>
</dbReference>
<name>A0A481Z2R9_9VIRU</name>
<feature type="domain" description="RmlD-like substrate binding" evidence="1">
    <location>
        <begin position="1"/>
        <end position="175"/>
    </location>
</feature>
<dbReference type="EMBL" id="MK500431">
    <property type="protein sequence ID" value="QBK89631.1"/>
    <property type="molecule type" value="Genomic_DNA"/>
</dbReference>
<gene>
    <name evidence="2" type="ORF">LCPAC001_01410</name>
</gene>
<dbReference type="InterPro" id="IPR029903">
    <property type="entry name" value="RmlD-like-bd"/>
</dbReference>
<proteinExistence type="predicted"/>
<protein>
    <submittedName>
        <fullName evidence="2">NAD dependent epimerase/dehydratase</fullName>
    </submittedName>
</protein>
<dbReference type="GO" id="GO:0048270">
    <property type="term" value="F:methionine adenosyltransferase regulator activity"/>
    <property type="evidence" value="ECO:0007669"/>
    <property type="project" value="TreeGrafter"/>
</dbReference>
<accession>A0A481Z2R9</accession>
<dbReference type="PANTHER" id="PTHR10491:SF4">
    <property type="entry name" value="METHIONINE ADENOSYLTRANSFERASE 2 SUBUNIT BETA"/>
    <property type="match status" value="1"/>
</dbReference>
<dbReference type="InterPro" id="IPR005913">
    <property type="entry name" value="dTDP_dehydrorham_reduct"/>
</dbReference>
<dbReference type="GO" id="GO:0048269">
    <property type="term" value="C:methionine adenosyltransferase complex"/>
    <property type="evidence" value="ECO:0007669"/>
    <property type="project" value="TreeGrafter"/>
</dbReference>
<evidence type="ECO:0000313" key="2">
    <source>
        <dbReference type="EMBL" id="QBK89631.1"/>
    </source>
</evidence>
<dbReference type="InterPro" id="IPR036291">
    <property type="entry name" value="NAD(P)-bd_dom_sf"/>
</dbReference>
<sequence>MRILIFGTTGWIGSKLTKLLKRNHLVVSKVRLDDFDHLTSYLDSVTKKEKITHVLMSAGITGKPTVDFCEDVKNRDSVIAVNILGTALVGKFCYNNDIHFTYMGTGCIYEYDKDHTVDGKGYKEEDKPNFTGSFYSYTKIMTENILKEYNALILRIRMPLSDDLHPRNFITKIISYKFIVNIPNSMTNLSELLPVTVKMMETNKVGVFNFTNPGNISHNQILDLYIKYIDPDFKYTNFSLEDQSKILKAGRSNNTLDSSKLVALYPEIPHISKSIVELFKRMQINLKF</sequence>